<name>A0A1F7YYV7_9BACT</name>
<dbReference type="AlphaFoldDB" id="A0A1F7YYV7"/>
<dbReference type="GO" id="GO:0006412">
    <property type="term" value="P:translation"/>
    <property type="evidence" value="ECO:0007669"/>
    <property type="project" value="TreeGrafter"/>
</dbReference>
<dbReference type="PANTHER" id="PTHR10724:SF7">
    <property type="entry name" value="SMALL RIBOSOMAL SUBUNIT PROTEIN BS1C"/>
    <property type="match status" value="1"/>
</dbReference>
<dbReference type="Proteomes" id="UP000178870">
    <property type="component" value="Unassembled WGS sequence"/>
</dbReference>
<organism evidence="5 6">
    <name type="scientific">Candidatus Woesebacteria bacterium RIFCSPHIGHO2_01_FULL_44_21</name>
    <dbReference type="NCBI Taxonomy" id="1802503"/>
    <lineage>
        <taxon>Bacteria</taxon>
        <taxon>Candidatus Woeseibacteriota</taxon>
    </lineage>
</organism>
<feature type="domain" description="S1 motif" evidence="4">
    <location>
        <begin position="18"/>
        <end position="85"/>
    </location>
</feature>
<evidence type="ECO:0000313" key="6">
    <source>
        <dbReference type="Proteomes" id="UP000178870"/>
    </source>
</evidence>
<dbReference type="InterPro" id="IPR035104">
    <property type="entry name" value="Ribosomal_protein_S1-like"/>
</dbReference>
<protein>
    <recommendedName>
        <fullName evidence="4">S1 motif domain-containing protein</fullName>
    </recommendedName>
</protein>
<dbReference type="GO" id="GO:1990904">
    <property type="term" value="C:ribonucleoprotein complex"/>
    <property type="evidence" value="ECO:0007669"/>
    <property type="project" value="UniProtKB-KW"/>
</dbReference>
<evidence type="ECO:0000259" key="4">
    <source>
        <dbReference type="PROSITE" id="PS50126"/>
    </source>
</evidence>
<evidence type="ECO:0000256" key="2">
    <source>
        <dbReference type="ARBA" id="ARBA00022980"/>
    </source>
</evidence>
<dbReference type="PANTHER" id="PTHR10724">
    <property type="entry name" value="30S RIBOSOMAL PROTEIN S1"/>
    <property type="match status" value="1"/>
</dbReference>
<dbReference type="PROSITE" id="PS50126">
    <property type="entry name" value="S1"/>
    <property type="match status" value="4"/>
</dbReference>
<gene>
    <name evidence="5" type="ORF">A2803_03555</name>
</gene>
<feature type="domain" description="S1 motif" evidence="4">
    <location>
        <begin position="281"/>
        <end position="344"/>
    </location>
</feature>
<dbReference type="InterPro" id="IPR003029">
    <property type="entry name" value="S1_domain"/>
</dbReference>
<dbReference type="InterPro" id="IPR012340">
    <property type="entry name" value="NA-bd_OB-fold"/>
</dbReference>
<feature type="domain" description="S1 motif" evidence="4">
    <location>
        <begin position="190"/>
        <end position="264"/>
    </location>
</feature>
<dbReference type="GO" id="GO:0003735">
    <property type="term" value="F:structural constituent of ribosome"/>
    <property type="evidence" value="ECO:0007669"/>
    <property type="project" value="TreeGrafter"/>
</dbReference>
<keyword evidence="3" id="KW-0687">Ribonucleoprotein</keyword>
<reference evidence="5 6" key="1">
    <citation type="journal article" date="2016" name="Nat. Commun.">
        <title>Thousands of microbial genomes shed light on interconnected biogeochemical processes in an aquifer system.</title>
        <authorList>
            <person name="Anantharaman K."/>
            <person name="Brown C.T."/>
            <person name="Hug L.A."/>
            <person name="Sharon I."/>
            <person name="Castelle C.J."/>
            <person name="Probst A.J."/>
            <person name="Thomas B.C."/>
            <person name="Singh A."/>
            <person name="Wilkins M.J."/>
            <person name="Karaoz U."/>
            <person name="Brodie E.L."/>
            <person name="Williams K.H."/>
            <person name="Hubbard S.S."/>
            <person name="Banfield J.F."/>
        </authorList>
    </citation>
    <scope>NUCLEOTIDE SEQUENCE [LARGE SCALE GENOMIC DNA]</scope>
</reference>
<comment type="caution">
    <text evidence="5">The sequence shown here is derived from an EMBL/GenBank/DDBJ whole genome shotgun (WGS) entry which is preliminary data.</text>
</comment>
<dbReference type="GO" id="GO:0003729">
    <property type="term" value="F:mRNA binding"/>
    <property type="evidence" value="ECO:0007669"/>
    <property type="project" value="TreeGrafter"/>
</dbReference>
<dbReference type="SUPFAM" id="SSF50249">
    <property type="entry name" value="Nucleic acid-binding proteins"/>
    <property type="match status" value="4"/>
</dbReference>
<dbReference type="SMART" id="SM00316">
    <property type="entry name" value="S1"/>
    <property type="match status" value="4"/>
</dbReference>
<dbReference type="EMBL" id="MGGP01000014">
    <property type="protein sequence ID" value="OGM32512.1"/>
    <property type="molecule type" value="Genomic_DNA"/>
</dbReference>
<dbReference type="Pfam" id="PF00575">
    <property type="entry name" value="S1"/>
    <property type="match status" value="3"/>
</dbReference>
<evidence type="ECO:0000313" key="5">
    <source>
        <dbReference type="EMBL" id="OGM32512.1"/>
    </source>
</evidence>
<keyword evidence="2" id="KW-0689">Ribosomal protein</keyword>
<accession>A0A1F7YYV7</accession>
<proteinExistence type="inferred from homology"/>
<feature type="domain" description="S1 motif" evidence="4">
    <location>
        <begin position="103"/>
        <end position="169"/>
    </location>
</feature>
<dbReference type="Gene3D" id="2.40.50.140">
    <property type="entry name" value="Nucleic acid-binding proteins"/>
    <property type="match status" value="4"/>
</dbReference>
<dbReference type="InterPro" id="IPR050437">
    <property type="entry name" value="Ribos_protein_bS1-like"/>
</dbReference>
<sequence length="354" mass="38273">MEDLLASTGYKIKSFTKGQKINAKFLRMSARTAVFDIGGKSEGLVREGNFLEAKNLIENLKAGDEIAAMVMEPESRDGATLLSLRGAAQDDFWKKIKKAQEEGKVIEVIVKSVNPHGLVAALENETAFIPNSQLGAVLTKMGEGAVGKHVKTKIIDLDEGNLRIVLSEKAVSEADSLKDVDKALKSISVGDKFKGVVTTVTNFGAFVQITVPMDDKKVEVEGLVHVSELSWAKTARAEDVIAVGDKVDVKVIGVEHNKLSFSMKQAGADPWETATEKYHPDDKITGTIVRVSDFGAFVEVAPGVEGLIHITKIPPATALKEGQKVNCYIEEVDKKEKRLSLGLLVTSAKPVGYK</sequence>
<dbReference type="PRINTS" id="PR00681">
    <property type="entry name" value="RIBOSOMALS1"/>
</dbReference>
<comment type="similarity">
    <text evidence="1">Belongs to the bacterial ribosomal protein bS1 family.</text>
</comment>
<evidence type="ECO:0000256" key="1">
    <source>
        <dbReference type="ARBA" id="ARBA00006767"/>
    </source>
</evidence>
<dbReference type="GO" id="GO:0005840">
    <property type="term" value="C:ribosome"/>
    <property type="evidence" value="ECO:0007669"/>
    <property type="project" value="UniProtKB-KW"/>
</dbReference>
<evidence type="ECO:0000256" key="3">
    <source>
        <dbReference type="ARBA" id="ARBA00023274"/>
    </source>
</evidence>